<accession>A0ABS4YBG3</accession>
<keyword evidence="3" id="KW-1185">Reference proteome</keyword>
<organism evidence="2 3">
    <name type="scientific">Streptomyces syringium</name>
    <dbReference type="NCBI Taxonomy" id="76729"/>
    <lineage>
        <taxon>Bacteria</taxon>
        <taxon>Bacillati</taxon>
        <taxon>Actinomycetota</taxon>
        <taxon>Actinomycetes</taxon>
        <taxon>Kitasatosporales</taxon>
        <taxon>Streptomycetaceae</taxon>
        <taxon>Streptomyces</taxon>
    </lineage>
</organism>
<evidence type="ECO:0000259" key="1">
    <source>
        <dbReference type="Pfam" id="PF02627"/>
    </source>
</evidence>
<dbReference type="InterPro" id="IPR003779">
    <property type="entry name" value="CMD-like"/>
</dbReference>
<gene>
    <name evidence="2" type="ORF">JO379_005605</name>
</gene>
<proteinExistence type="predicted"/>
<dbReference type="SUPFAM" id="SSF69118">
    <property type="entry name" value="AhpD-like"/>
    <property type="match status" value="1"/>
</dbReference>
<dbReference type="PANTHER" id="PTHR34846:SF10">
    <property type="entry name" value="CYTOPLASMIC PROTEIN"/>
    <property type="match status" value="1"/>
</dbReference>
<feature type="domain" description="Carboxymuconolactone decarboxylase-like" evidence="1">
    <location>
        <begin position="48"/>
        <end position="122"/>
    </location>
</feature>
<dbReference type="InterPro" id="IPR029032">
    <property type="entry name" value="AhpD-like"/>
</dbReference>
<evidence type="ECO:0000313" key="2">
    <source>
        <dbReference type="EMBL" id="MBP2406136.1"/>
    </source>
</evidence>
<evidence type="ECO:0000313" key="3">
    <source>
        <dbReference type="Proteomes" id="UP001519291"/>
    </source>
</evidence>
<comment type="caution">
    <text evidence="2">The sequence shown here is derived from an EMBL/GenBank/DDBJ whole genome shotgun (WGS) entry which is preliminary data.</text>
</comment>
<protein>
    <submittedName>
        <fullName evidence="2">AhpD family alkylhydroperoxidase</fullName>
    </submittedName>
</protein>
<sequence length="186" mass="21086">MARISLTPPRTPLIRLLEWYSRRAYGKVLEPLMAYGHHRRVLIGTTRFELSVGRWKKLDPGLKALAVMASASAIGCSWCMDFGYWENRRHGMTHEKLHDVPRWRESEVYTPLERDVMEYAEAMTATPPTVEDDLSGRLRQHLGDEGLVELTAMVAVENLRSRVNAAFGLTGQGFKDSCDIPARGSR</sequence>
<dbReference type="EMBL" id="JAGIOH010000001">
    <property type="protein sequence ID" value="MBP2406136.1"/>
    <property type="molecule type" value="Genomic_DNA"/>
</dbReference>
<dbReference type="GeneID" id="91572458"/>
<dbReference type="Proteomes" id="UP001519291">
    <property type="component" value="Unassembled WGS sequence"/>
</dbReference>
<dbReference type="Pfam" id="PF02627">
    <property type="entry name" value="CMD"/>
    <property type="match status" value="1"/>
</dbReference>
<reference evidence="2 3" key="1">
    <citation type="submission" date="2021-03" db="EMBL/GenBank/DDBJ databases">
        <title>Sequencing the genomes of 1000 actinobacteria strains.</title>
        <authorList>
            <person name="Klenk H.-P."/>
        </authorList>
    </citation>
    <scope>NUCLEOTIDE SEQUENCE [LARGE SCALE GENOMIC DNA]</scope>
    <source>
        <strain evidence="2 3">DSM 41480</strain>
    </source>
</reference>
<dbReference type="Gene3D" id="1.20.1290.10">
    <property type="entry name" value="AhpD-like"/>
    <property type="match status" value="1"/>
</dbReference>
<name>A0ABS4YBG3_9ACTN</name>
<dbReference type="PANTHER" id="PTHR34846">
    <property type="entry name" value="4-CARBOXYMUCONOLACTONE DECARBOXYLASE FAMILY PROTEIN (AFU_ORTHOLOGUE AFUA_6G11590)"/>
    <property type="match status" value="1"/>
</dbReference>
<dbReference type="RefSeq" id="WP_130881365.1">
    <property type="nucleotide sequence ID" value="NZ_JAGIOH010000001.1"/>
</dbReference>